<sequence>MRVQYKKKVYAAVHQIASTPAEALNQPNTGWESLMIVGYNEVTESRIREVQSLHKGRNRPTSKRSRKYSIYFFTFATKYNTISSKTKLIPRIHRSPAETKFDLSASPRLASGRDNNSDISYGSHRNLIAYRTSLKPAYNNISLKFVETDDVTLHQPFARLPNKVSLLLHHHIPLAINPFPPPLPYFPLHHISHSYAGDALLIPLSVRERR</sequence>
<proteinExistence type="predicted"/>
<organism evidence="1 2">
    <name type="scientific">Eumeta variegata</name>
    <name type="common">Bagworm moth</name>
    <name type="synonym">Eumeta japonica</name>
    <dbReference type="NCBI Taxonomy" id="151549"/>
    <lineage>
        <taxon>Eukaryota</taxon>
        <taxon>Metazoa</taxon>
        <taxon>Ecdysozoa</taxon>
        <taxon>Arthropoda</taxon>
        <taxon>Hexapoda</taxon>
        <taxon>Insecta</taxon>
        <taxon>Pterygota</taxon>
        <taxon>Neoptera</taxon>
        <taxon>Endopterygota</taxon>
        <taxon>Lepidoptera</taxon>
        <taxon>Glossata</taxon>
        <taxon>Ditrysia</taxon>
        <taxon>Tineoidea</taxon>
        <taxon>Psychidae</taxon>
        <taxon>Oiketicinae</taxon>
        <taxon>Eumeta</taxon>
    </lineage>
</organism>
<reference evidence="1 2" key="1">
    <citation type="journal article" date="2019" name="Commun. Biol.">
        <title>The bagworm genome reveals a unique fibroin gene that provides high tensile strength.</title>
        <authorList>
            <person name="Kono N."/>
            <person name="Nakamura H."/>
            <person name="Ohtoshi R."/>
            <person name="Tomita M."/>
            <person name="Numata K."/>
            <person name="Arakawa K."/>
        </authorList>
    </citation>
    <scope>NUCLEOTIDE SEQUENCE [LARGE SCALE GENOMIC DNA]</scope>
</reference>
<dbReference type="Proteomes" id="UP000299102">
    <property type="component" value="Unassembled WGS sequence"/>
</dbReference>
<evidence type="ECO:0000313" key="1">
    <source>
        <dbReference type="EMBL" id="GBP47594.1"/>
    </source>
</evidence>
<dbReference type="AlphaFoldDB" id="A0A4C1WBR4"/>
<evidence type="ECO:0000313" key="2">
    <source>
        <dbReference type="Proteomes" id="UP000299102"/>
    </source>
</evidence>
<gene>
    <name evidence="1" type="ORF">EVAR_30308_1</name>
</gene>
<dbReference type="EMBL" id="BGZK01000505">
    <property type="protein sequence ID" value="GBP47594.1"/>
    <property type="molecule type" value="Genomic_DNA"/>
</dbReference>
<comment type="caution">
    <text evidence="1">The sequence shown here is derived from an EMBL/GenBank/DDBJ whole genome shotgun (WGS) entry which is preliminary data.</text>
</comment>
<protein>
    <submittedName>
        <fullName evidence="1">Uncharacterized protein</fullName>
    </submittedName>
</protein>
<accession>A0A4C1WBR4</accession>
<name>A0A4C1WBR4_EUMVA</name>
<keyword evidence="2" id="KW-1185">Reference proteome</keyword>